<dbReference type="CDD" id="cd20298">
    <property type="entry name" value="cupin_UAH"/>
    <property type="match status" value="1"/>
</dbReference>
<keyword evidence="6" id="KW-1185">Reference proteome</keyword>
<comment type="subunit">
    <text evidence="1">Homodimer.</text>
</comment>
<evidence type="ECO:0000313" key="5">
    <source>
        <dbReference type="EMBL" id="OUM75579.1"/>
    </source>
</evidence>
<dbReference type="GO" id="GO:0000256">
    <property type="term" value="P:allantoin catabolic process"/>
    <property type="evidence" value="ECO:0007669"/>
    <property type="project" value="InterPro"/>
</dbReference>
<dbReference type="Gene3D" id="2.60.120.480">
    <property type="entry name" value="Ureidoglycolate hydrolase"/>
    <property type="match status" value="1"/>
</dbReference>
<evidence type="ECO:0000313" key="6">
    <source>
        <dbReference type="Proteomes" id="UP000195440"/>
    </source>
</evidence>
<dbReference type="Proteomes" id="UP000195440">
    <property type="component" value="Unassembled WGS sequence"/>
</dbReference>
<protein>
    <recommendedName>
        <fullName evidence="7">Ureidoglycolate lyase</fullName>
    </recommendedName>
</protein>
<evidence type="ECO:0000256" key="4">
    <source>
        <dbReference type="ARBA" id="ARBA00047684"/>
    </source>
</evidence>
<dbReference type="Pfam" id="PF04115">
    <property type="entry name" value="Ureidogly_lyase"/>
    <property type="match status" value="1"/>
</dbReference>
<reference evidence="5 6" key="1">
    <citation type="journal article" date="2017" name="Syst. Appl. Microbiol.">
        <title>Pseudomonas caspiana sp. nov., a citrus pathogen in the Pseudomonas syringae phylogenetic group.</title>
        <authorList>
            <person name="Busquets A."/>
            <person name="Gomila M."/>
            <person name="Beiki F."/>
            <person name="Mulet M."/>
            <person name="Rahimian H."/>
            <person name="Garcia-Valdes E."/>
            <person name="Lalucat J."/>
        </authorList>
    </citation>
    <scope>NUCLEOTIDE SEQUENCE [LARGE SCALE GENOMIC DNA]</scope>
    <source>
        <strain evidence="5 6">FBF102</strain>
    </source>
</reference>
<keyword evidence="2" id="KW-0659">Purine metabolism</keyword>
<dbReference type="InterPro" id="IPR007247">
    <property type="entry name" value="Ureidogly_lyase"/>
</dbReference>
<keyword evidence="3" id="KW-0456">Lyase</keyword>
<name>A0A1Y3P731_9PSED</name>
<evidence type="ECO:0000256" key="1">
    <source>
        <dbReference type="ARBA" id="ARBA00011738"/>
    </source>
</evidence>
<evidence type="ECO:0000256" key="3">
    <source>
        <dbReference type="ARBA" id="ARBA00023239"/>
    </source>
</evidence>
<evidence type="ECO:0008006" key="7">
    <source>
        <dbReference type="Google" id="ProtNLM"/>
    </source>
</evidence>
<dbReference type="PANTHER" id="PTHR21221">
    <property type="entry name" value="UREIDOGLYCOLATE HYDROLASE"/>
    <property type="match status" value="1"/>
</dbReference>
<accession>A0A1Y3P731</accession>
<dbReference type="AlphaFoldDB" id="A0A1Y3P731"/>
<comment type="caution">
    <text evidence="5">The sequence shown here is derived from an EMBL/GenBank/DDBJ whole genome shotgun (WGS) entry which is preliminary data.</text>
</comment>
<gene>
    <name evidence="5" type="ORF">AUC60_00225</name>
</gene>
<organism evidence="5 6">
    <name type="scientific">Pseudomonas caspiana</name>
    <dbReference type="NCBI Taxonomy" id="1451454"/>
    <lineage>
        <taxon>Bacteria</taxon>
        <taxon>Pseudomonadati</taxon>
        <taxon>Pseudomonadota</taxon>
        <taxon>Gammaproteobacteria</taxon>
        <taxon>Pseudomonadales</taxon>
        <taxon>Pseudomonadaceae</taxon>
        <taxon>Pseudomonas</taxon>
    </lineage>
</organism>
<dbReference type="GO" id="GO:0006144">
    <property type="term" value="P:purine nucleobase metabolic process"/>
    <property type="evidence" value="ECO:0007669"/>
    <property type="project" value="UniProtKB-KW"/>
</dbReference>
<sequence length="175" mass="19188">MLVDQGFQLMSSPSAYPARVVLKPLTAEAFAPFGNVVQLGDGPRRQHVTGAAERTEHASEPQLWIATVQQAVTLPLTLKALERHPFSAQTFIPLNACPYLVVVCHTDDSGLPDLQTLQAFRACGDQGVTYKRNVWHHGLSVLEARAQFVVSMAFTGEQNDDVFTPLQTAFELLEA</sequence>
<dbReference type="InterPro" id="IPR011051">
    <property type="entry name" value="RmlC_Cupin_sf"/>
</dbReference>
<dbReference type="InterPro" id="IPR024060">
    <property type="entry name" value="Ureidoglycolate_lyase_dom_sf"/>
</dbReference>
<evidence type="ECO:0000256" key="2">
    <source>
        <dbReference type="ARBA" id="ARBA00022631"/>
    </source>
</evidence>
<dbReference type="EMBL" id="LOHF01000001">
    <property type="protein sequence ID" value="OUM75579.1"/>
    <property type="molecule type" value="Genomic_DNA"/>
</dbReference>
<proteinExistence type="predicted"/>
<dbReference type="GO" id="GO:0050385">
    <property type="term" value="F:ureidoglycolate lyase activity"/>
    <property type="evidence" value="ECO:0007669"/>
    <property type="project" value="UniProtKB-EC"/>
</dbReference>
<dbReference type="InterPro" id="IPR047233">
    <property type="entry name" value="UAH_cupin"/>
</dbReference>
<dbReference type="GO" id="GO:0004848">
    <property type="term" value="F:ureidoglycolate hydrolase activity"/>
    <property type="evidence" value="ECO:0007669"/>
    <property type="project" value="InterPro"/>
</dbReference>
<comment type="catalytic activity">
    <reaction evidence="4">
        <text>(S)-ureidoglycolate = urea + glyoxylate</text>
        <dbReference type="Rhea" id="RHEA:11304"/>
        <dbReference type="ChEBI" id="CHEBI:16199"/>
        <dbReference type="ChEBI" id="CHEBI:36655"/>
        <dbReference type="ChEBI" id="CHEBI:57296"/>
        <dbReference type="EC" id="4.3.2.3"/>
    </reaction>
</comment>
<dbReference type="SUPFAM" id="SSF51182">
    <property type="entry name" value="RmlC-like cupins"/>
    <property type="match status" value="1"/>
</dbReference>
<dbReference type="PANTHER" id="PTHR21221:SF1">
    <property type="entry name" value="UREIDOGLYCOLATE LYASE"/>
    <property type="match status" value="1"/>
</dbReference>